<evidence type="ECO:0000313" key="11">
    <source>
        <dbReference type="EMBL" id="SHI22111.1"/>
    </source>
</evidence>
<dbReference type="FunFam" id="3.40.50.300:FF:000134">
    <property type="entry name" value="Iron-enterobactin ABC transporter ATP-binding protein"/>
    <property type="match status" value="1"/>
</dbReference>
<reference evidence="12" key="1">
    <citation type="submission" date="2016-11" db="EMBL/GenBank/DDBJ databases">
        <authorList>
            <person name="Varghese N."/>
            <person name="Submissions S."/>
        </authorList>
    </citation>
    <scope>NUCLEOTIDE SEQUENCE [LARGE SCALE GENOMIC DNA]</scope>
    <source>
        <strain evidence="12">DSM 3071</strain>
    </source>
</reference>
<proteinExistence type="predicted"/>
<evidence type="ECO:0000259" key="10">
    <source>
        <dbReference type="PROSITE" id="PS50893"/>
    </source>
</evidence>
<dbReference type="OrthoDB" id="9799337at2"/>
<evidence type="ECO:0000256" key="3">
    <source>
        <dbReference type="ARBA" id="ARBA00022475"/>
    </source>
</evidence>
<evidence type="ECO:0000256" key="9">
    <source>
        <dbReference type="ARBA" id="ARBA00023136"/>
    </source>
</evidence>
<evidence type="ECO:0000313" key="12">
    <source>
        <dbReference type="Proteomes" id="UP000184278"/>
    </source>
</evidence>
<keyword evidence="6" id="KW-0067">ATP-binding</keyword>
<keyword evidence="12" id="KW-1185">Reference proteome</keyword>
<evidence type="ECO:0000256" key="7">
    <source>
        <dbReference type="ARBA" id="ARBA00023004"/>
    </source>
</evidence>
<gene>
    <name evidence="11" type="ORF">SAMN02745229_02145</name>
</gene>
<dbReference type="InterPro" id="IPR027417">
    <property type="entry name" value="P-loop_NTPase"/>
</dbReference>
<keyword evidence="4" id="KW-0410">Iron transport</keyword>
<dbReference type="AlphaFoldDB" id="A0A1M5ZD51"/>
<sequence>MKIKELKAGYNKKIIVNNLSLEIKKGEIISLIGPNGGGKSTLLKSISGELKTLGGAVMLDDEEIKNIPLREIAKRMSIVNTTRVRPEHMSAFDVVLSGRLPYSDLLGLYKKDDYDTAGRACDLMNIAELKEKPFASLSDGQKQRTLIARAICQDPEYLIMDEPTSYLDIRHRLELMDVIRKLASEGVTIVMSLHELELALEISDRVLLVQKDGETICEEPAKVIESGIIKELYELTDEMYERVKRHVEV</sequence>
<accession>A0A1M5ZD51</accession>
<dbReference type="GO" id="GO:0005886">
    <property type="term" value="C:plasma membrane"/>
    <property type="evidence" value="ECO:0007669"/>
    <property type="project" value="UniProtKB-SubCell"/>
</dbReference>
<keyword evidence="7" id="KW-0408">Iron</keyword>
<dbReference type="InterPro" id="IPR003593">
    <property type="entry name" value="AAA+_ATPase"/>
</dbReference>
<evidence type="ECO:0000256" key="1">
    <source>
        <dbReference type="ARBA" id="ARBA00004202"/>
    </source>
</evidence>
<dbReference type="PANTHER" id="PTHR42771">
    <property type="entry name" value="IRON(3+)-HYDROXAMATE IMPORT ATP-BINDING PROTEIN FHUC"/>
    <property type="match status" value="1"/>
</dbReference>
<dbReference type="PROSITE" id="PS50893">
    <property type="entry name" value="ABC_TRANSPORTER_2"/>
    <property type="match status" value="1"/>
</dbReference>
<dbReference type="SMART" id="SM00382">
    <property type="entry name" value="AAA"/>
    <property type="match status" value="1"/>
</dbReference>
<dbReference type="SUPFAM" id="SSF52540">
    <property type="entry name" value="P-loop containing nucleoside triphosphate hydrolases"/>
    <property type="match status" value="1"/>
</dbReference>
<dbReference type="Proteomes" id="UP000184278">
    <property type="component" value="Unassembled WGS sequence"/>
</dbReference>
<dbReference type="GeneID" id="89509690"/>
<evidence type="ECO:0000256" key="4">
    <source>
        <dbReference type="ARBA" id="ARBA00022496"/>
    </source>
</evidence>
<protein>
    <submittedName>
        <fullName evidence="11">ABC-type cobalamin/Fe3+-siderophores transport system, ATPase component</fullName>
    </submittedName>
</protein>
<keyword evidence="8" id="KW-0406">Ion transport</keyword>
<keyword evidence="9" id="KW-0472">Membrane</keyword>
<keyword evidence="2" id="KW-0813">Transport</keyword>
<dbReference type="InterPro" id="IPR051535">
    <property type="entry name" value="Siderophore_ABC-ATPase"/>
</dbReference>
<organism evidence="11 12">
    <name type="scientific">Butyrivibrio fibrisolvens DSM 3071</name>
    <dbReference type="NCBI Taxonomy" id="1121131"/>
    <lineage>
        <taxon>Bacteria</taxon>
        <taxon>Bacillati</taxon>
        <taxon>Bacillota</taxon>
        <taxon>Clostridia</taxon>
        <taxon>Lachnospirales</taxon>
        <taxon>Lachnospiraceae</taxon>
        <taxon>Butyrivibrio</taxon>
    </lineage>
</organism>
<evidence type="ECO:0000256" key="5">
    <source>
        <dbReference type="ARBA" id="ARBA00022741"/>
    </source>
</evidence>
<dbReference type="CDD" id="cd03214">
    <property type="entry name" value="ABC_Iron-Siderophores_B12_Hemin"/>
    <property type="match status" value="1"/>
</dbReference>
<keyword evidence="5" id="KW-0547">Nucleotide-binding</keyword>
<dbReference type="GO" id="GO:0005524">
    <property type="term" value="F:ATP binding"/>
    <property type="evidence" value="ECO:0007669"/>
    <property type="project" value="UniProtKB-KW"/>
</dbReference>
<dbReference type="EMBL" id="FQXK01000017">
    <property type="protein sequence ID" value="SHI22111.1"/>
    <property type="molecule type" value="Genomic_DNA"/>
</dbReference>
<dbReference type="Gene3D" id="3.40.50.300">
    <property type="entry name" value="P-loop containing nucleotide triphosphate hydrolases"/>
    <property type="match status" value="1"/>
</dbReference>
<dbReference type="Pfam" id="PF00005">
    <property type="entry name" value="ABC_tran"/>
    <property type="match status" value="1"/>
</dbReference>
<name>A0A1M5ZD51_BUTFI</name>
<keyword evidence="3" id="KW-1003">Cell membrane</keyword>
<dbReference type="PANTHER" id="PTHR42771:SF2">
    <property type="entry name" value="IRON(3+)-HYDROXAMATE IMPORT ATP-BINDING PROTEIN FHUC"/>
    <property type="match status" value="1"/>
</dbReference>
<comment type="subcellular location">
    <subcellularLocation>
        <location evidence="1">Cell membrane</location>
        <topology evidence="1">Peripheral membrane protein</topology>
    </subcellularLocation>
</comment>
<dbReference type="GO" id="GO:0016887">
    <property type="term" value="F:ATP hydrolysis activity"/>
    <property type="evidence" value="ECO:0007669"/>
    <property type="project" value="InterPro"/>
</dbReference>
<dbReference type="RefSeq" id="WP_073387640.1">
    <property type="nucleotide sequence ID" value="NZ_FQXK01000017.1"/>
</dbReference>
<dbReference type="STRING" id="1121131.SAMN02745229_02145"/>
<dbReference type="InterPro" id="IPR003439">
    <property type="entry name" value="ABC_transporter-like_ATP-bd"/>
</dbReference>
<evidence type="ECO:0000256" key="8">
    <source>
        <dbReference type="ARBA" id="ARBA00023065"/>
    </source>
</evidence>
<dbReference type="GO" id="GO:0006826">
    <property type="term" value="P:iron ion transport"/>
    <property type="evidence" value="ECO:0007669"/>
    <property type="project" value="UniProtKB-KW"/>
</dbReference>
<feature type="domain" description="ABC transporter" evidence="10">
    <location>
        <begin position="1"/>
        <end position="236"/>
    </location>
</feature>
<evidence type="ECO:0000256" key="2">
    <source>
        <dbReference type="ARBA" id="ARBA00022448"/>
    </source>
</evidence>
<evidence type="ECO:0000256" key="6">
    <source>
        <dbReference type="ARBA" id="ARBA00022840"/>
    </source>
</evidence>